<sequence length="101" mass="11482">MLKKLADIQKIAVEINSGIPSADDSSKIEKFELRDEIVNKIRRIAGKNSIKRVVPVQKKGDHKMQEICFNVDDTLYVAVIRYNNALTEGQVSDLRRVPKKC</sequence>
<reference evidence="1 2" key="1">
    <citation type="submission" date="2017-11" db="EMBL/GenBank/DDBJ databases">
        <title>Isolation and Characterization of Family Methanocellaceae Species from Potential Methane Hydrate Area Offshore Southwestern Taiwan.</title>
        <authorList>
            <person name="Zhang W.-L."/>
            <person name="Chen W.-C."/>
            <person name="Lai M.-C."/>
            <person name="Chen S.-C."/>
        </authorList>
    </citation>
    <scope>NUCLEOTIDE SEQUENCE [LARGE SCALE GENOMIC DNA]</scope>
    <source>
        <strain evidence="1 2">CWC-04</strain>
    </source>
</reference>
<comment type="caution">
    <text evidence="1">The sequence shown here is derived from an EMBL/GenBank/DDBJ whole genome shotgun (WGS) entry which is preliminary data.</text>
</comment>
<protein>
    <submittedName>
        <fullName evidence="1">Uncharacterized protein</fullName>
    </submittedName>
</protein>
<dbReference type="Proteomes" id="UP001320159">
    <property type="component" value="Unassembled WGS sequence"/>
</dbReference>
<gene>
    <name evidence="1" type="ORF">CUJ83_11495</name>
</gene>
<name>A0AAP2RG50_9EURY</name>
<evidence type="ECO:0000313" key="1">
    <source>
        <dbReference type="EMBL" id="MCD1295622.1"/>
    </source>
</evidence>
<proteinExistence type="predicted"/>
<organism evidence="1 2">
    <name type="scientific">Methanooceanicella nereidis</name>
    <dbReference type="NCBI Taxonomy" id="2052831"/>
    <lineage>
        <taxon>Archaea</taxon>
        <taxon>Methanobacteriati</taxon>
        <taxon>Methanobacteriota</taxon>
        <taxon>Stenosarchaea group</taxon>
        <taxon>Methanomicrobia</taxon>
        <taxon>Methanocellales</taxon>
        <taxon>Methanocellaceae</taxon>
        <taxon>Methanooceanicella</taxon>
    </lineage>
</organism>
<dbReference type="EMBL" id="PGCK01000009">
    <property type="protein sequence ID" value="MCD1295622.1"/>
    <property type="molecule type" value="Genomic_DNA"/>
</dbReference>
<keyword evidence="2" id="KW-1185">Reference proteome</keyword>
<evidence type="ECO:0000313" key="2">
    <source>
        <dbReference type="Proteomes" id="UP001320159"/>
    </source>
</evidence>
<accession>A0AAP2RG50</accession>
<dbReference type="AlphaFoldDB" id="A0AAP2RG50"/>
<dbReference type="RefSeq" id="WP_230742478.1">
    <property type="nucleotide sequence ID" value="NZ_PGCK01000009.1"/>
</dbReference>